<evidence type="ECO:0000313" key="3">
    <source>
        <dbReference type="Proteomes" id="UP000292564"/>
    </source>
</evidence>
<dbReference type="InterPro" id="IPR007278">
    <property type="entry name" value="DUF397"/>
</dbReference>
<dbReference type="Pfam" id="PF04149">
    <property type="entry name" value="DUF397"/>
    <property type="match status" value="1"/>
</dbReference>
<dbReference type="Proteomes" id="UP000292564">
    <property type="component" value="Unassembled WGS sequence"/>
</dbReference>
<accession>A0A4Q7ZNE7</accession>
<dbReference type="EMBL" id="SHKY01000001">
    <property type="protein sequence ID" value="RZU52194.1"/>
    <property type="molecule type" value="Genomic_DNA"/>
</dbReference>
<sequence>MALQQNLGAAPAWRKSARSAANGHCVEIARAMEVVLVRDSQDPEGPVLAFDATGWATFLAGVRAGEFDRRPAD</sequence>
<evidence type="ECO:0000313" key="2">
    <source>
        <dbReference type="EMBL" id="RZU52194.1"/>
    </source>
</evidence>
<dbReference type="AlphaFoldDB" id="A0A4Q7ZNE7"/>
<dbReference type="RefSeq" id="WP_207229879.1">
    <property type="nucleotide sequence ID" value="NZ_SHKY01000001.1"/>
</dbReference>
<reference evidence="2 3" key="1">
    <citation type="submission" date="2019-02" db="EMBL/GenBank/DDBJ databases">
        <title>Sequencing the genomes of 1000 actinobacteria strains.</title>
        <authorList>
            <person name="Klenk H.-P."/>
        </authorList>
    </citation>
    <scope>NUCLEOTIDE SEQUENCE [LARGE SCALE GENOMIC DNA]</scope>
    <source>
        <strain evidence="2 3">DSM 45162</strain>
    </source>
</reference>
<organism evidence="2 3">
    <name type="scientific">Krasilnikovia cinnamomea</name>
    <dbReference type="NCBI Taxonomy" id="349313"/>
    <lineage>
        <taxon>Bacteria</taxon>
        <taxon>Bacillati</taxon>
        <taxon>Actinomycetota</taxon>
        <taxon>Actinomycetes</taxon>
        <taxon>Micromonosporales</taxon>
        <taxon>Micromonosporaceae</taxon>
        <taxon>Krasilnikovia</taxon>
    </lineage>
</organism>
<name>A0A4Q7ZNE7_9ACTN</name>
<feature type="domain" description="DUF397" evidence="1">
    <location>
        <begin position="12"/>
        <end position="63"/>
    </location>
</feature>
<gene>
    <name evidence="2" type="ORF">EV385_4038</name>
</gene>
<protein>
    <submittedName>
        <fullName evidence="2">Uncharacterized protein DUF397</fullName>
    </submittedName>
</protein>
<keyword evidence="3" id="KW-1185">Reference proteome</keyword>
<proteinExistence type="predicted"/>
<evidence type="ECO:0000259" key="1">
    <source>
        <dbReference type="Pfam" id="PF04149"/>
    </source>
</evidence>
<comment type="caution">
    <text evidence="2">The sequence shown here is derived from an EMBL/GenBank/DDBJ whole genome shotgun (WGS) entry which is preliminary data.</text>
</comment>